<dbReference type="Pfam" id="PF16369">
    <property type="entry name" value="GH43_C"/>
    <property type="match status" value="1"/>
</dbReference>
<keyword evidence="1" id="KW-0732">Signal</keyword>
<evidence type="ECO:0000313" key="3">
    <source>
        <dbReference type="EMBL" id="MBL0740690.1"/>
    </source>
</evidence>
<organism evidence="3 4">
    <name type="scientific">Chryseolinea lacunae</name>
    <dbReference type="NCBI Taxonomy" id="2801331"/>
    <lineage>
        <taxon>Bacteria</taxon>
        <taxon>Pseudomonadati</taxon>
        <taxon>Bacteroidota</taxon>
        <taxon>Cytophagia</taxon>
        <taxon>Cytophagales</taxon>
        <taxon>Fulvivirgaceae</taxon>
        <taxon>Chryseolinea</taxon>
    </lineage>
</organism>
<feature type="domain" description="Extracellular endo-alpha-(1-&gt;5)-L-arabinanase C-terminal" evidence="2">
    <location>
        <begin position="19"/>
        <end position="83"/>
    </location>
</feature>
<dbReference type="Proteomes" id="UP000613030">
    <property type="component" value="Unassembled WGS sequence"/>
</dbReference>
<accession>A0ABS1KMY0</accession>
<dbReference type="RefSeq" id="WP_202008013.1">
    <property type="nucleotide sequence ID" value="NZ_JAERRB010000001.1"/>
</dbReference>
<feature type="signal peptide" evidence="1">
    <location>
        <begin position="1"/>
        <end position="18"/>
    </location>
</feature>
<evidence type="ECO:0000313" key="4">
    <source>
        <dbReference type="Proteomes" id="UP000613030"/>
    </source>
</evidence>
<gene>
    <name evidence="3" type="ORF">JI741_05645</name>
</gene>
<name>A0ABS1KMY0_9BACT</name>
<feature type="chain" id="PRO_5047525615" description="Extracellular endo-alpha-(1-&gt;5)-L-arabinanase C-terminal domain-containing protein" evidence="1">
    <location>
        <begin position="19"/>
        <end position="116"/>
    </location>
</feature>
<comment type="caution">
    <text evidence="3">The sequence shown here is derived from an EMBL/GenBank/DDBJ whole genome shotgun (WGS) entry which is preliminary data.</text>
</comment>
<reference evidence="3 4" key="1">
    <citation type="submission" date="2021-01" db="EMBL/GenBank/DDBJ databases">
        <title>Chryseolinea sp. Jin1 Genome sequencing and assembly.</title>
        <authorList>
            <person name="Kim I."/>
        </authorList>
    </citation>
    <scope>NUCLEOTIDE SEQUENCE [LARGE SCALE GENOMIC DNA]</scope>
    <source>
        <strain evidence="3 4">Jin1</strain>
    </source>
</reference>
<dbReference type="EMBL" id="JAERRB010000001">
    <property type="protein sequence ID" value="MBL0740690.1"/>
    <property type="molecule type" value="Genomic_DNA"/>
</dbReference>
<proteinExistence type="predicted"/>
<evidence type="ECO:0000259" key="2">
    <source>
        <dbReference type="Pfam" id="PF16369"/>
    </source>
</evidence>
<protein>
    <recommendedName>
        <fullName evidence="2">Extracellular endo-alpha-(1-&gt;5)-L-arabinanase C-terminal domain-containing protein</fullName>
    </recommendedName>
</protein>
<keyword evidence="4" id="KW-1185">Reference proteome</keyword>
<sequence length="116" mass="13139">MKLLIASLLFLGAVSVNAQTSKELIGKWKLVKETKDGVDKEIKDDTYQVFFDDGKFEGIVGSKTSNGKWKLSDDNKVLTVKISIIKVKFTIEYFDAKRRVINNDMTGRLEYEKAAD</sequence>
<evidence type="ECO:0000256" key="1">
    <source>
        <dbReference type="SAM" id="SignalP"/>
    </source>
</evidence>
<dbReference type="InterPro" id="IPR032291">
    <property type="entry name" value="Abn2_C"/>
</dbReference>